<name>A0A1R3GNA3_COCAP</name>
<reference evidence="2 3" key="1">
    <citation type="submission" date="2013-09" db="EMBL/GenBank/DDBJ databases">
        <title>Corchorus capsularis genome sequencing.</title>
        <authorList>
            <person name="Alam M."/>
            <person name="Haque M.S."/>
            <person name="Islam M.S."/>
            <person name="Emdad E.M."/>
            <person name="Islam M.M."/>
            <person name="Ahmed B."/>
            <person name="Halim A."/>
            <person name="Hossen Q.M.M."/>
            <person name="Hossain M.Z."/>
            <person name="Ahmed R."/>
            <person name="Khan M.M."/>
            <person name="Islam R."/>
            <person name="Rashid M.M."/>
            <person name="Khan S.A."/>
            <person name="Rahman M.S."/>
            <person name="Alam M."/>
        </authorList>
    </citation>
    <scope>NUCLEOTIDE SEQUENCE [LARGE SCALE GENOMIC DNA]</scope>
    <source>
        <strain evidence="3">cv. CVL-1</strain>
        <tissue evidence="2">Whole seedling</tissue>
    </source>
</reference>
<keyword evidence="3" id="KW-1185">Reference proteome</keyword>
<accession>A0A1R3GNA3</accession>
<dbReference type="EMBL" id="AWWV01013907">
    <property type="protein sequence ID" value="OMO59517.1"/>
    <property type="molecule type" value="Genomic_DNA"/>
</dbReference>
<feature type="compositionally biased region" description="Polar residues" evidence="1">
    <location>
        <begin position="58"/>
        <end position="69"/>
    </location>
</feature>
<proteinExistence type="predicted"/>
<dbReference type="AlphaFoldDB" id="A0A1R3GNA3"/>
<organism evidence="2 3">
    <name type="scientific">Corchorus capsularis</name>
    <name type="common">Jute</name>
    <dbReference type="NCBI Taxonomy" id="210143"/>
    <lineage>
        <taxon>Eukaryota</taxon>
        <taxon>Viridiplantae</taxon>
        <taxon>Streptophyta</taxon>
        <taxon>Embryophyta</taxon>
        <taxon>Tracheophyta</taxon>
        <taxon>Spermatophyta</taxon>
        <taxon>Magnoliopsida</taxon>
        <taxon>eudicotyledons</taxon>
        <taxon>Gunneridae</taxon>
        <taxon>Pentapetalae</taxon>
        <taxon>rosids</taxon>
        <taxon>malvids</taxon>
        <taxon>Malvales</taxon>
        <taxon>Malvaceae</taxon>
        <taxon>Grewioideae</taxon>
        <taxon>Apeibeae</taxon>
        <taxon>Corchorus</taxon>
    </lineage>
</organism>
<protein>
    <submittedName>
        <fullName evidence="2">Uncharacterized protein</fullName>
    </submittedName>
</protein>
<feature type="region of interest" description="Disordered" evidence="1">
    <location>
        <begin position="1"/>
        <end position="69"/>
    </location>
</feature>
<dbReference type="Proteomes" id="UP000188268">
    <property type="component" value="Unassembled WGS sequence"/>
</dbReference>
<evidence type="ECO:0000256" key="1">
    <source>
        <dbReference type="SAM" id="MobiDB-lite"/>
    </source>
</evidence>
<sequence length="69" mass="7750">MSPPSDEDDNGAKKAKNSLGIEGKKRKKETRNQEEDGVDEELNPKKLIWDNDDDNGELVTSLSDQAMFK</sequence>
<gene>
    <name evidence="2" type="ORF">CCACVL1_24774</name>
</gene>
<comment type="caution">
    <text evidence="2">The sequence shown here is derived from an EMBL/GenBank/DDBJ whole genome shotgun (WGS) entry which is preliminary data.</text>
</comment>
<evidence type="ECO:0000313" key="3">
    <source>
        <dbReference type="Proteomes" id="UP000188268"/>
    </source>
</evidence>
<evidence type="ECO:0000313" key="2">
    <source>
        <dbReference type="EMBL" id="OMO59517.1"/>
    </source>
</evidence>
<dbReference type="Gramene" id="OMO59517">
    <property type="protein sequence ID" value="OMO59517"/>
    <property type="gene ID" value="CCACVL1_24774"/>
</dbReference>